<evidence type="ECO:0000256" key="4">
    <source>
        <dbReference type="ARBA" id="ARBA00022527"/>
    </source>
</evidence>
<dbReference type="InterPro" id="IPR008271">
    <property type="entry name" value="Ser/Thr_kinase_AS"/>
</dbReference>
<evidence type="ECO:0000256" key="6">
    <source>
        <dbReference type="ARBA" id="ARBA00022692"/>
    </source>
</evidence>
<dbReference type="PROSITE" id="PS00108">
    <property type="entry name" value="PROTEIN_KINASE_ST"/>
    <property type="match status" value="1"/>
</dbReference>
<comment type="catalytic activity">
    <reaction evidence="12">
        <text>L-threonyl-[protein] + ATP = O-phospho-L-threonyl-[protein] + ADP + H(+)</text>
        <dbReference type="Rhea" id="RHEA:46608"/>
        <dbReference type="Rhea" id="RHEA-COMP:11060"/>
        <dbReference type="Rhea" id="RHEA-COMP:11605"/>
        <dbReference type="ChEBI" id="CHEBI:15378"/>
        <dbReference type="ChEBI" id="CHEBI:30013"/>
        <dbReference type="ChEBI" id="CHEBI:30616"/>
        <dbReference type="ChEBI" id="CHEBI:61977"/>
        <dbReference type="ChEBI" id="CHEBI:456216"/>
        <dbReference type="EC" id="2.7.11.1"/>
    </reaction>
</comment>
<keyword evidence="11 15" id="KW-0472">Membrane</keyword>
<dbReference type="CDD" id="cd14014">
    <property type="entry name" value="STKc_PknB_like"/>
    <property type="match status" value="1"/>
</dbReference>
<evidence type="ECO:0000256" key="2">
    <source>
        <dbReference type="ARBA" id="ARBA00012513"/>
    </source>
</evidence>
<evidence type="ECO:0000256" key="11">
    <source>
        <dbReference type="ARBA" id="ARBA00023136"/>
    </source>
</evidence>
<evidence type="ECO:0000313" key="18">
    <source>
        <dbReference type="Proteomes" id="UP000238296"/>
    </source>
</evidence>
<dbReference type="Gene3D" id="3.30.200.20">
    <property type="entry name" value="Phosphorylase Kinase, domain 1"/>
    <property type="match status" value="1"/>
</dbReference>
<dbReference type="Proteomes" id="UP000238296">
    <property type="component" value="Unassembled WGS sequence"/>
</dbReference>
<feature type="region of interest" description="Disordered" evidence="14">
    <location>
        <begin position="277"/>
        <end position="326"/>
    </location>
</feature>
<dbReference type="InterPro" id="IPR026954">
    <property type="entry name" value="PknH-like_Extracell"/>
</dbReference>
<dbReference type="GO" id="GO:0106310">
    <property type="term" value="F:protein serine kinase activity"/>
    <property type="evidence" value="ECO:0007669"/>
    <property type="project" value="RHEA"/>
</dbReference>
<feature type="compositionally biased region" description="Polar residues" evidence="14">
    <location>
        <begin position="281"/>
        <end position="294"/>
    </location>
</feature>
<dbReference type="GO" id="GO:0004674">
    <property type="term" value="F:protein serine/threonine kinase activity"/>
    <property type="evidence" value="ECO:0007669"/>
    <property type="project" value="UniProtKB-KW"/>
</dbReference>
<keyword evidence="9" id="KW-0067">ATP-binding</keyword>
<sequence>MLNVGSLIAGYRVERVLGAGGMGAVYLVANPELPRREALKLLSAELSRDQGFRARFVREADVASGLEHPNIVPIYRRGQTEDGQLWIAMQFVDGTDADEALRSGKMTPERAIHIVGEVAKALDYAHRRNVIHRDVKPANFLLSGPGGPEERVLLGDFGIARALDDASLTGTGEVMATVSYAAPEVIAGDPLGPRADQYSLGCALFRMLTGKAPFATAGAQAAVMMAHLTKPPPRVSEQAPWLPPALDGVIATAMAKDPAHRFATCAELAAAAKAALRQPASGSEPTHRMASSQHAAPAYYAPPGLPTQPHTPTPPQKYAPPTQPRRRRTTILAVVAGVMVVAAGVITAIAWPSEKSKPTEAASPTTTTTTSRPPRVPATALPGLLLSADEVSSIMGVPLQGGPVGDSLVDSRQFTSVTDCIGAFTPAQVATYAGTKWTAVRAQGLDQSAAPDQGGTVVIQAVVALPTADITNYVFMNQSNQWQDCADRPVTWRSEEWTLGRVNHVNSNMVTLTMTLGGGALSCGRALATHESILADVKVCHPGEITTQASDIAARIVAKVPE</sequence>
<reference evidence="17 18" key="1">
    <citation type="journal article" date="2017" name="Int. J. Syst. Evol. Microbiol.">
        <title>Mycobacterium talmoniae sp. nov., a slowly growing mycobacterium isolated from human respiratory samples.</title>
        <authorList>
            <person name="Davidson R.M."/>
            <person name="DeGroote M.A."/>
            <person name="Marola J.L."/>
            <person name="Buss S."/>
            <person name="Jones V."/>
            <person name="McNeil M.R."/>
            <person name="Freifeld A.G."/>
            <person name="Elaine Epperson L."/>
            <person name="Hasan N.A."/>
            <person name="Jackson M."/>
            <person name="Iwen P.C."/>
            <person name="Salfinger M."/>
            <person name="Strong M."/>
        </authorList>
    </citation>
    <scope>NUCLEOTIDE SEQUENCE [LARGE SCALE GENOMIC DNA]</scope>
    <source>
        <strain evidence="17 18">ATCC BAA-2683</strain>
    </source>
</reference>
<dbReference type="PANTHER" id="PTHR43289">
    <property type="entry name" value="MITOGEN-ACTIVATED PROTEIN KINASE KINASE KINASE 20-RELATED"/>
    <property type="match status" value="1"/>
</dbReference>
<dbReference type="EC" id="2.7.11.1" evidence="2"/>
<dbReference type="RefSeq" id="WP_083341825.1">
    <property type="nucleotide sequence ID" value="NZ_MLQM01000085.1"/>
</dbReference>
<dbReference type="Pfam" id="PF14032">
    <property type="entry name" value="PknH_C"/>
    <property type="match status" value="1"/>
</dbReference>
<evidence type="ECO:0000256" key="9">
    <source>
        <dbReference type="ARBA" id="ARBA00022840"/>
    </source>
</evidence>
<dbReference type="InterPro" id="IPR038232">
    <property type="entry name" value="PknH-like_Extracell_sf"/>
</dbReference>
<evidence type="ECO:0000256" key="13">
    <source>
        <dbReference type="ARBA" id="ARBA00048679"/>
    </source>
</evidence>
<feature type="domain" description="Protein kinase" evidence="16">
    <location>
        <begin position="11"/>
        <end position="276"/>
    </location>
</feature>
<protein>
    <recommendedName>
        <fullName evidence="2">non-specific serine/threonine protein kinase</fullName>
        <ecNumber evidence="2">2.7.11.1</ecNumber>
    </recommendedName>
</protein>
<comment type="subcellular location">
    <subcellularLocation>
        <location evidence="1">Cell membrane</location>
        <topology evidence="1">Single-pass membrane protein</topology>
    </subcellularLocation>
</comment>
<dbReference type="PANTHER" id="PTHR43289:SF6">
    <property type="entry name" value="SERINE_THREONINE-PROTEIN KINASE NEKL-3"/>
    <property type="match status" value="1"/>
</dbReference>
<evidence type="ECO:0000256" key="14">
    <source>
        <dbReference type="SAM" id="MobiDB-lite"/>
    </source>
</evidence>
<dbReference type="GO" id="GO:0005886">
    <property type="term" value="C:plasma membrane"/>
    <property type="evidence" value="ECO:0007669"/>
    <property type="project" value="UniProtKB-SubCell"/>
</dbReference>
<dbReference type="AlphaFoldDB" id="A0A2S8BF40"/>
<dbReference type="PROSITE" id="PS50011">
    <property type="entry name" value="PROTEIN_KINASE_DOM"/>
    <property type="match status" value="1"/>
</dbReference>
<proteinExistence type="predicted"/>
<evidence type="ECO:0000256" key="3">
    <source>
        <dbReference type="ARBA" id="ARBA00022475"/>
    </source>
</evidence>
<feature type="compositionally biased region" description="Pro residues" evidence="14">
    <location>
        <begin position="303"/>
        <end position="323"/>
    </location>
</feature>
<keyword evidence="10 15" id="KW-1133">Transmembrane helix</keyword>
<evidence type="ECO:0000259" key="16">
    <source>
        <dbReference type="PROSITE" id="PS50011"/>
    </source>
</evidence>
<evidence type="ECO:0000256" key="15">
    <source>
        <dbReference type="SAM" id="Phobius"/>
    </source>
</evidence>
<keyword evidence="4" id="KW-0723">Serine/threonine-protein kinase</keyword>
<keyword evidence="8 17" id="KW-0418">Kinase</keyword>
<dbReference type="InterPro" id="IPR011009">
    <property type="entry name" value="Kinase-like_dom_sf"/>
</dbReference>
<feature type="region of interest" description="Disordered" evidence="14">
    <location>
        <begin position="355"/>
        <end position="378"/>
    </location>
</feature>
<accession>A0A2S8BF40</accession>
<keyword evidence="7" id="KW-0547">Nucleotide-binding</keyword>
<evidence type="ECO:0000256" key="8">
    <source>
        <dbReference type="ARBA" id="ARBA00022777"/>
    </source>
</evidence>
<dbReference type="Gene3D" id="3.40.1000.70">
    <property type="entry name" value="PknH-like extracellular domain"/>
    <property type="match status" value="1"/>
</dbReference>
<dbReference type="SMART" id="SM00220">
    <property type="entry name" value="S_TKc"/>
    <property type="match status" value="1"/>
</dbReference>
<gene>
    <name evidence="17" type="primary">pknJ</name>
    <name evidence="17" type="ORF">C1Y40_04565</name>
</gene>
<name>A0A2S8BF40_9MYCO</name>
<evidence type="ECO:0000256" key="10">
    <source>
        <dbReference type="ARBA" id="ARBA00022989"/>
    </source>
</evidence>
<comment type="catalytic activity">
    <reaction evidence="13">
        <text>L-seryl-[protein] + ATP = O-phospho-L-seryl-[protein] + ADP + H(+)</text>
        <dbReference type="Rhea" id="RHEA:17989"/>
        <dbReference type="Rhea" id="RHEA-COMP:9863"/>
        <dbReference type="Rhea" id="RHEA-COMP:11604"/>
        <dbReference type="ChEBI" id="CHEBI:15378"/>
        <dbReference type="ChEBI" id="CHEBI:29999"/>
        <dbReference type="ChEBI" id="CHEBI:30616"/>
        <dbReference type="ChEBI" id="CHEBI:83421"/>
        <dbReference type="ChEBI" id="CHEBI:456216"/>
        <dbReference type="EC" id="2.7.11.1"/>
    </reaction>
</comment>
<dbReference type="InterPro" id="IPR000719">
    <property type="entry name" value="Prot_kinase_dom"/>
</dbReference>
<keyword evidence="5 17" id="KW-0808">Transferase</keyword>
<dbReference type="GO" id="GO:0080090">
    <property type="term" value="P:regulation of primary metabolic process"/>
    <property type="evidence" value="ECO:0007669"/>
    <property type="project" value="UniProtKB-ARBA"/>
</dbReference>
<organism evidence="17 18">
    <name type="scientific">Mycobacterium talmoniae</name>
    <dbReference type="NCBI Taxonomy" id="1858794"/>
    <lineage>
        <taxon>Bacteria</taxon>
        <taxon>Bacillati</taxon>
        <taxon>Actinomycetota</taxon>
        <taxon>Actinomycetes</taxon>
        <taxon>Mycobacteriales</taxon>
        <taxon>Mycobacteriaceae</taxon>
        <taxon>Mycobacterium</taxon>
    </lineage>
</organism>
<feature type="compositionally biased region" description="Low complexity" evidence="14">
    <location>
        <begin position="359"/>
        <end position="378"/>
    </location>
</feature>
<dbReference type="SUPFAM" id="SSF56112">
    <property type="entry name" value="Protein kinase-like (PK-like)"/>
    <property type="match status" value="1"/>
</dbReference>
<evidence type="ECO:0000313" key="17">
    <source>
        <dbReference type="EMBL" id="PQM45280.1"/>
    </source>
</evidence>
<dbReference type="Gene3D" id="1.10.510.10">
    <property type="entry name" value="Transferase(Phosphotransferase) domain 1"/>
    <property type="match status" value="1"/>
</dbReference>
<dbReference type="GO" id="GO:0005524">
    <property type="term" value="F:ATP binding"/>
    <property type="evidence" value="ECO:0007669"/>
    <property type="project" value="UniProtKB-KW"/>
</dbReference>
<evidence type="ECO:0000256" key="7">
    <source>
        <dbReference type="ARBA" id="ARBA00022741"/>
    </source>
</evidence>
<evidence type="ECO:0000256" key="1">
    <source>
        <dbReference type="ARBA" id="ARBA00004162"/>
    </source>
</evidence>
<keyword evidence="6 15" id="KW-0812">Transmembrane</keyword>
<dbReference type="EMBL" id="PPEA01000656">
    <property type="protein sequence ID" value="PQM45280.1"/>
    <property type="molecule type" value="Genomic_DNA"/>
</dbReference>
<comment type="caution">
    <text evidence="17">The sequence shown here is derived from an EMBL/GenBank/DDBJ whole genome shotgun (WGS) entry which is preliminary data.</text>
</comment>
<evidence type="ECO:0000256" key="5">
    <source>
        <dbReference type="ARBA" id="ARBA00022679"/>
    </source>
</evidence>
<evidence type="ECO:0000256" key="12">
    <source>
        <dbReference type="ARBA" id="ARBA00047899"/>
    </source>
</evidence>
<feature type="transmembrane region" description="Helical" evidence="15">
    <location>
        <begin position="331"/>
        <end position="351"/>
    </location>
</feature>
<keyword evidence="3" id="KW-1003">Cell membrane</keyword>
<dbReference type="Pfam" id="PF00069">
    <property type="entry name" value="Pkinase"/>
    <property type="match status" value="1"/>
</dbReference>